<dbReference type="GO" id="GO:0009002">
    <property type="term" value="F:serine-type D-Ala-D-Ala carboxypeptidase activity"/>
    <property type="evidence" value="ECO:0007669"/>
    <property type="project" value="UniProtKB-EC"/>
</dbReference>
<dbReference type="EMBL" id="AP026802">
    <property type="protein sequence ID" value="BDR58886.1"/>
    <property type="molecule type" value="Genomic_DNA"/>
</dbReference>
<evidence type="ECO:0000256" key="13">
    <source>
        <dbReference type="ARBA" id="ARBA00023316"/>
    </source>
</evidence>
<keyword evidence="2 20" id="KW-0121">Carboxypeptidase</keyword>
<dbReference type="Pfam" id="PF00905">
    <property type="entry name" value="Transpeptidase"/>
    <property type="match status" value="1"/>
</dbReference>
<evidence type="ECO:0000256" key="9">
    <source>
        <dbReference type="ARBA" id="ARBA00022984"/>
    </source>
</evidence>
<dbReference type="InterPro" id="IPR012338">
    <property type="entry name" value="Beta-lactam/transpept-like"/>
</dbReference>
<proteinExistence type="predicted"/>
<evidence type="ECO:0000256" key="3">
    <source>
        <dbReference type="ARBA" id="ARBA00022670"/>
    </source>
</evidence>
<keyword evidence="3" id="KW-0645">Protease</keyword>
<feature type="domain" description="Glycosyl transferase family 51" evidence="19">
    <location>
        <begin position="98"/>
        <end position="266"/>
    </location>
</feature>
<name>A0AAU9D908_9LACO</name>
<dbReference type="GO" id="GO:0008360">
    <property type="term" value="P:regulation of cell shape"/>
    <property type="evidence" value="ECO:0007669"/>
    <property type="project" value="UniProtKB-KW"/>
</dbReference>
<sequence length="881" mass="99017">MDKLREFLEKIRDWFIKLDRTEILHCVDLALQVIRRVVLNFLALGILVFGLVLGIGLGYVASILKEESIPTVAEMDKLIHDIDQTSTLYFADNSSLGEIQSDIVSYKTKSAEISPWIKKGIVASEDEDFYLHQGVMPRAVIRAALSDVTGVGIKSGGSTLTQQLVKMQILSSETTFKRKATEIFLAMRLNKFFTKDDVLTSYLNAASFGRNNKGENITGIGAASVGIFGKNPKDLSIAQSAFVVGLVQSPYAYTPFDLTGEIDNRSAQYGLKRAQIVLFRMYRDGAITKKQYTAAKKEDLRAQFLKAEPSSRHTNNYGYTYSAVREEAENTLAEVLLRDDGMDPEKVKDSTYGRYYATAKQKLSQNGYKVYSTINRKVSDNMQEVLQNTRSYFSKTYTDSVYDEKTNDFIDFSEPVQNGTVVLDNKTGGVLGFIGGVDFKLNEFNHAFNNRRSPGSSIKPLLVYGPALDTGLIGSRSTLADFPAKFDDYEPSDYDQTFQNRFVSATEALSQSYNVATVNLYQALRQKDDKLAKSYMKKMNFNITDKEYSELGISLGGTARGFAPVQEAAAYATFANDGNYHKPYVISKIVDPTGRIVYEHKSEPVKVFSEATSYIMQKMMSDVVSNGTAEFLGSNVEFDSDKLYGKTGTSNDNRDYWFTGSTPGITISSWIGYDNFYRHSYNLEESDSNANLRLVARFLNNIYKNDPDLLKLNEQKSKPNSVKEYSVLANTGTLPGVLKNNSANFTVRGRTVTSLYAQGGPKELTDNFGIGGYASDYRLFWSNYLGQYNGYGVISRATKDMSYDTSDPKVYFSYYEQPRIKYPQKRYNSYQTPNNSLYNQNNNQNQFNNRSYNNSLNQTQQNNSQTSSFDNDSDDDSENDQ</sequence>
<dbReference type="PANTHER" id="PTHR32282:SF32">
    <property type="entry name" value="PENICILLIN-BINDING PROTEIN 2A"/>
    <property type="match status" value="1"/>
</dbReference>
<feature type="domain" description="Penicillin-binding protein transpeptidase" evidence="18">
    <location>
        <begin position="420"/>
        <end position="675"/>
    </location>
</feature>
<evidence type="ECO:0000256" key="1">
    <source>
        <dbReference type="ARBA" id="ARBA00022475"/>
    </source>
</evidence>
<dbReference type="Gene3D" id="3.40.710.10">
    <property type="entry name" value="DD-peptidase/beta-lactamase superfamily"/>
    <property type="match status" value="1"/>
</dbReference>
<accession>A0AAU9D908</accession>
<keyword evidence="21" id="KW-1185">Reference proteome</keyword>
<dbReference type="InterPro" id="IPR023346">
    <property type="entry name" value="Lysozyme-like_dom_sf"/>
</dbReference>
<evidence type="ECO:0000256" key="2">
    <source>
        <dbReference type="ARBA" id="ARBA00022645"/>
    </source>
</evidence>
<dbReference type="KEGG" id="xap:XA3_13270"/>
<evidence type="ECO:0000256" key="12">
    <source>
        <dbReference type="ARBA" id="ARBA00023268"/>
    </source>
</evidence>
<keyword evidence="10 17" id="KW-1133">Transmembrane helix</keyword>
<evidence type="ECO:0000256" key="10">
    <source>
        <dbReference type="ARBA" id="ARBA00022989"/>
    </source>
</evidence>
<keyword evidence="7" id="KW-0378">Hydrolase</keyword>
<evidence type="ECO:0000256" key="11">
    <source>
        <dbReference type="ARBA" id="ARBA00023136"/>
    </source>
</evidence>
<organism evidence="20 21">
    <name type="scientific">Xylocopilactobacillus apicola</name>
    <dbReference type="NCBI Taxonomy" id="2932184"/>
    <lineage>
        <taxon>Bacteria</taxon>
        <taxon>Bacillati</taxon>
        <taxon>Bacillota</taxon>
        <taxon>Bacilli</taxon>
        <taxon>Lactobacillales</taxon>
        <taxon>Lactobacillaceae</taxon>
        <taxon>Xylocopilactobacillus</taxon>
    </lineage>
</organism>
<dbReference type="Proteomes" id="UP001321861">
    <property type="component" value="Chromosome"/>
</dbReference>
<evidence type="ECO:0000256" key="17">
    <source>
        <dbReference type="SAM" id="Phobius"/>
    </source>
</evidence>
<protein>
    <submittedName>
        <fullName evidence="20">Carboxypeptidase</fullName>
    </submittedName>
</protein>
<dbReference type="RefSeq" id="WP_317634713.1">
    <property type="nucleotide sequence ID" value="NZ_AP026802.1"/>
</dbReference>
<dbReference type="SUPFAM" id="SSF53955">
    <property type="entry name" value="Lysozyme-like"/>
    <property type="match status" value="1"/>
</dbReference>
<dbReference type="InterPro" id="IPR001264">
    <property type="entry name" value="Glyco_trans_51"/>
</dbReference>
<keyword evidence="12" id="KW-0511">Multifunctional enzyme</keyword>
<evidence type="ECO:0000256" key="15">
    <source>
        <dbReference type="ARBA" id="ARBA00049902"/>
    </source>
</evidence>
<dbReference type="Gene3D" id="3.40.50.12800">
    <property type="match status" value="1"/>
</dbReference>
<dbReference type="InterPro" id="IPR050396">
    <property type="entry name" value="Glycosyltr_51/Transpeptidase"/>
</dbReference>
<comment type="catalytic activity">
    <reaction evidence="15">
        <text>[GlcNAc-(1-&gt;4)-Mur2Ac(oyl-L-Ala-gamma-D-Glu-L-Lys-D-Ala-D-Ala)](n)-di-trans,octa-cis-undecaprenyl diphosphate + beta-D-GlcNAc-(1-&gt;4)-Mur2Ac(oyl-L-Ala-gamma-D-Glu-L-Lys-D-Ala-D-Ala)-di-trans,octa-cis-undecaprenyl diphosphate = [GlcNAc-(1-&gt;4)-Mur2Ac(oyl-L-Ala-gamma-D-Glu-L-Lys-D-Ala-D-Ala)](n+1)-di-trans,octa-cis-undecaprenyl diphosphate + di-trans,octa-cis-undecaprenyl diphosphate + H(+)</text>
        <dbReference type="Rhea" id="RHEA:23708"/>
        <dbReference type="Rhea" id="RHEA-COMP:9602"/>
        <dbReference type="Rhea" id="RHEA-COMP:9603"/>
        <dbReference type="ChEBI" id="CHEBI:15378"/>
        <dbReference type="ChEBI" id="CHEBI:58405"/>
        <dbReference type="ChEBI" id="CHEBI:60033"/>
        <dbReference type="ChEBI" id="CHEBI:78435"/>
        <dbReference type="EC" id="2.4.99.28"/>
    </reaction>
</comment>
<dbReference type="GO" id="GO:0030288">
    <property type="term" value="C:outer membrane-bounded periplasmic space"/>
    <property type="evidence" value="ECO:0007669"/>
    <property type="project" value="TreeGrafter"/>
</dbReference>
<dbReference type="InterPro" id="IPR001460">
    <property type="entry name" value="PCN-bd_Tpept"/>
</dbReference>
<dbReference type="Pfam" id="PF00912">
    <property type="entry name" value="Transgly"/>
    <property type="match status" value="1"/>
</dbReference>
<evidence type="ECO:0000313" key="21">
    <source>
        <dbReference type="Proteomes" id="UP001321861"/>
    </source>
</evidence>
<feature type="compositionally biased region" description="Low complexity" evidence="16">
    <location>
        <begin position="834"/>
        <end position="870"/>
    </location>
</feature>
<dbReference type="PANTHER" id="PTHR32282">
    <property type="entry name" value="BINDING PROTEIN TRANSPEPTIDASE, PUTATIVE-RELATED"/>
    <property type="match status" value="1"/>
</dbReference>
<feature type="compositionally biased region" description="Acidic residues" evidence="16">
    <location>
        <begin position="871"/>
        <end position="881"/>
    </location>
</feature>
<dbReference type="GO" id="GO:0009252">
    <property type="term" value="P:peptidoglycan biosynthetic process"/>
    <property type="evidence" value="ECO:0007669"/>
    <property type="project" value="UniProtKB-KW"/>
</dbReference>
<dbReference type="GO" id="GO:0008658">
    <property type="term" value="F:penicillin binding"/>
    <property type="evidence" value="ECO:0007669"/>
    <property type="project" value="InterPro"/>
</dbReference>
<evidence type="ECO:0000256" key="5">
    <source>
        <dbReference type="ARBA" id="ARBA00022679"/>
    </source>
</evidence>
<evidence type="ECO:0000259" key="18">
    <source>
        <dbReference type="Pfam" id="PF00905"/>
    </source>
</evidence>
<feature type="region of interest" description="Disordered" evidence="16">
    <location>
        <begin position="832"/>
        <end position="881"/>
    </location>
</feature>
<evidence type="ECO:0000256" key="7">
    <source>
        <dbReference type="ARBA" id="ARBA00022801"/>
    </source>
</evidence>
<evidence type="ECO:0000256" key="4">
    <source>
        <dbReference type="ARBA" id="ARBA00022676"/>
    </source>
</evidence>
<dbReference type="Gene3D" id="1.10.3810.10">
    <property type="entry name" value="Biosynthetic peptidoglycan transglycosylase-like"/>
    <property type="match status" value="1"/>
</dbReference>
<keyword evidence="1" id="KW-1003">Cell membrane</keyword>
<dbReference type="GO" id="GO:0071555">
    <property type="term" value="P:cell wall organization"/>
    <property type="evidence" value="ECO:0007669"/>
    <property type="project" value="UniProtKB-KW"/>
</dbReference>
<keyword evidence="13" id="KW-0961">Cell wall biogenesis/degradation</keyword>
<reference evidence="20 21" key="1">
    <citation type="journal article" date="2023" name="Microbiol. Spectr.">
        <title>Symbiosis of Carpenter Bees with Uncharacterized Lactic Acid Bacteria Showing NAD Auxotrophy.</title>
        <authorList>
            <person name="Kawasaki S."/>
            <person name="Ozawa K."/>
            <person name="Mori T."/>
            <person name="Yamamoto A."/>
            <person name="Ito M."/>
            <person name="Ohkuma M."/>
            <person name="Sakamoto M."/>
            <person name="Matsutani M."/>
        </authorList>
    </citation>
    <scope>NUCLEOTIDE SEQUENCE [LARGE SCALE GENOMIC DNA]</scope>
    <source>
        <strain evidence="20 21">XA3</strain>
    </source>
</reference>
<gene>
    <name evidence="20" type="ORF">XA3_13270</name>
</gene>
<evidence type="ECO:0000256" key="16">
    <source>
        <dbReference type="SAM" id="MobiDB-lite"/>
    </source>
</evidence>
<evidence type="ECO:0000259" key="19">
    <source>
        <dbReference type="Pfam" id="PF00912"/>
    </source>
</evidence>
<keyword evidence="9" id="KW-0573">Peptidoglycan synthesis</keyword>
<keyword evidence="4" id="KW-0328">Glycosyltransferase</keyword>
<dbReference type="GO" id="GO:0008955">
    <property type="term" value="F:peptidoglycan glycosyltransferase activity"/>
    <property type="evidence" value="ECO:0007669"/>
    <property type="project" value="UniProtKB-EC"/>
</dbReference>
<evidence type="ECO:0000256" key="8">
    <source>
        <dbReference type="ARBA" id="ARBA00022960"/>
    </source>
</evidence>
<dbReference type="SUPFAM" id="SSF56601">
    <property type="entry name" value="beta-lactamase/transpeptidase-like"/>
    <property type="match status" value="1"/>
</dbReference>
<comment type="catalytic activity">
    <reaction evidence="14">
        <text>Preferential cleavage: (Ac)2-L-Lys-D-Ala-|-D-Ala. Also transpeptidation of peptidyl-alanyl moieties that are N-acyl substituents of D-alanine.</text>
        <dbReference type="EC" id="3.4.16.4"/>
    </reaction>
</comment>
<keyword evidence="8" id="KW-0133">Cell shape</keyword>
<keyword evidence="11 17" id="KW-0472">Membrane</keyword>
<evidence type="ECO:0000256" key="6">
    <source>
        <dbReference type="ARBA" id="ARBA00022692"/>
    </source>
</evidence>
<dbReference type="GO" id="GO:0006508">
    <property type="term" value="P:proteolysis"/>
    <property type="evidence" value="ECO:0007669"/>
    <property type="project" value="UniProtKB-KW"/>
</dbReference>
<keyword evidence="6 17" id="KW-0812">Transmembrane</keyword>
<feature type="transmembrane region" description="Helical" evidence="17">
    <location>
        <begin position="37"/>
        <end position="61"/>
    </location>
</feature>
<keyword evidence="5" id="KW-0808">Transferase</keyword>
<dbReference type="InterPro" id="IPR036950">
    <property type="entry name" value="PBP_transglycosylase"/>
</dbReference>
<evidence type="ECO:0000313" key="20">
    <source>
        <dbReference type="EMBL" id="BDR58886.1"/>
    </source>
</evidence>
<evidence type="ECO:0000256" key="14">
    <source>
        <dbReference type="ARBA" id="ARBA00034000"/>
    </source>
</evidence>
<dbReference type="AlphaFoldDB" id="A0AAU9D908"/>